<reference evidence="1 2" key="1">
    <citation type="submission" date="2015-11" db="EMBL/GenBank/DDBJ databases">
        <title>Expanding the genomic diversity of Burkholderia species for the development of highly accurate diagnostics.</title>
        <authorList>
            <person name="Sahl J."/>
            <person name="Keim P."/>
            <person name="Wagner D."/>
        </authorList>
    </citation>
    <scope>NUCLEOTIDE SEQUENCE [LARGE SCALE GENOMIC DNA]</scope>
    <source>
        <strain evidence="1 2">RF32-BP12</strain>
    </source>
</reference>
<comment type="caution">
    <text evidence="1">The sequence shown here is derived from an EMBL/GenBank/DDBJ whole genome shotgun (WGS) entry which is preliminary data.</text>
</comment>
<protein>
    <submittedName>
        <fullName evidence="1">Uncharacterized protein</fullName>
    </submittedName>
</protein>
<sequence length="102" mass="11166">MCAPPCGCARNDRSARVRRDGVASGRRLSRAWAATTAYRAGIAIVTPRQALGSAIVKMPPRRVLAGLRIQDDDLSTYQGYRRYAEIVATRAPNAQDARFFVA</sequence>
<evidence type="ECO:0000313" key="1">
    <source>
        <dbReference type="EMBL" id="KUZ99453.1"/>
    </source>
</evidence>
<gene>
    <name evidence="1" type="ORF">WI41_25545</name>
</gene>
<dbReference type="EMBL" id="LOTQ01000050">
    <property type="protein sequence ID" value="KUZ99453.1"/>
    <property type="molecule type" value="Genomic_DNA"/>
</dbReference>
<organism evidence="1 2">
    <name type="scientific">Burkholderia latens</name>
    <dbReference type="NCBI Taxonomy" id="488446"/>
    <lineage>
        <taxon>Bacteria</taxon>
        <taxon>Pseudomonadati</taxon>
        <taxon>Pseudomonadota</taxon>
        <taxon>Betaproteobacteria</taxon>
        <taxon>Burkholderiales</taxon>
        <taxon>Burkholderiaceae</taxon>
        <taxon>Burkholderia</taxon>
        <taxon>Burkholderia cepacia complex</taxon>
    </lineage>
</organism>
<name>A0AAP1G7G1_9BURK</name>
<dbReference type="Proteomes" id="UP000056450">
    <property type="component" value="Unassembled WGS sequence"/>
</dbReference>
<evidence type="ECO:0000313" key="2">
    <source>
        <dbReference type="Proteomes" id="UP000056450"/>
    </source>
</evidence>
<dbReference type="AlphaFoldDB" id="A0AAP1G7G1"/>
<dbReference type="RefSeq" id="WP_040138734.1">
    <property type="nucleotide sequence ID" value="NZ_LOTQ01000050.1"/>
</dbReference>
<proteinExistence type="predicted"/>
<accession>A0AAP1G7G1</accession>